<protein>
    <submittedName>
        <fullName evidence="1">Uncharacterized protein</fullName>
    </submittedName>
</protein>
<organism evidence="1 2">
    <name type="scientific">Dermacentor silvarum</name>
    <name type="common">Tick</name>
    <dbReference type="NCBI Taxonomy" id="543639"/>
    <lineage>
        <taxon>Eukaryota</taxon>
        <taxon>Metazoa</taxon>
        <taxon>Ecdysozoa</taxon>
        <taxon>Arthropoda</taxon>
        <taxon>Chelicerata</taxon>
        <taxon>Arachnida</taxon>
        <taxon>Acari</taxon>
        <taxon>Parasitiformes</taxon>
        <taxon>Ixodida</taxon>
        <taxon>Ixodoidea</taxon>
        <taxon>Ixodidae</taxon>
        <taxon>Rhipicephalinae</taxon>
        <taxon>Dermacentor</taxon>
    </lineage>
</organism>
<comment type="caution">
    <text evidence="1">The sequence shown here is derived from an EMBL/GenBank/DDBJ whole genome shotgun (WGS) entry which is preliminary data.</text>
</comment>
<name>A0ACB8DUH0_DERSI</name>
<dbReference type="Proteomes" id="UP000821865">
    <property type="component" value="Chromosome 1"/>
</dbReference>
<keyword evidence="2" id="KW-1185">Reference proteome</keyword>
<sequence>MWACACASSVSTGGGRALGETTCAQLTCCVTCAAPLLPLLPLAERPRLEVLPWDGVRRRDEVLRLEPEPERGLELLLSRTAPRRFGDRDLREAERSPRGVGDEEPALRACCDPCGGRIEALSGKITSPSFPNEYPPNMNCIWEIITLSPKYPTKLYVNKFHLEGDNDTKCCPAMQQPDSGIGRPDGISKTVSRHPNLCKTKVLRHRASGGETGERREHRTPARCRMTAGLTMAVGGETRITSDRAGAKRPTRTTTARNLARGQAPSSPTLPVDTAADNNNEQPSRCLHQYHSAKLN</sequence>
<dbReference type="EMBL" id="CM023470">
    <property type="protein sequence ID" value="KAH7978038.1"/>
    <property type="molecule type" value="Genomic_DNA"/>
</dbReference>
<accession>A0ACB8DUH0</accession>
<evidence type="ECO:0000313" key="1">
    <source>
        <dbReference type="EMBL" id="KAH7978038.1"/>
    </source>
</evidence>
<evidence type="ECO:0000313" key="2">
    <source>
        <dbReference type="Proteomes" id="UP000821865"/>
    </source>
</evidence>
<gene>
    <name evidence="1" type="ORF">HPB49_004301</name>
</gene>
<reference evidence="1" key="1">
    <citation type="submission" date="2020-05" db="EMBL/GenBank/DDBJ databases">
        <title>Large-scale comparative analyses of tick genomes elucidate their genetic diversity and vector capacities.</title>
        <authorList>
            <person name="Jia N."/>
            <person name="Wang J."/>
            <person name="Shi W."/>
            <person name="Du L."/>
            <person name="Sun Y."/>
            <person name="Zhan W."/>
            <person name="Jiang J."/>
            <person name="Wang Q."/>
            <person name="Zhang B."/>
            <person name="Ji P."/>
            <person name="Sakyi L.B."/>
            <person name="Cui X."/>
            <person name="Yuan T."/>
            <person name="Jiang B."/>
            <person name="Yang W."/>
            <person name="Lam T.T.-Y."/>
            <person name="Chang Q."/>
            <person name="Ding S."/>
            <person name="Wang X."/>
            <person name="Zhu J."/>
            <person name="Ruan X."/>
            <person name="Zhao L."/>
            <person name="Wei J."/>
            <person name="Que T."/>
            <person name="Du C."/>
            <person name="Cheng J."/>
            <person name="Dai P."/>
            <person name="Han X."/>
            <person name="Huang E."/>
            <person name="Gao Y."/>
            <person name="Liu J."/>
            <person name="Shao H."/>
            <person name="Ye R."/>
            <person name="Li L."/>
            <person name="Wei W."/>
            <person name="Wang X."/>
            <person name="Wang C."/>
            <person name="Yang T."/>
            <person name="Huo Q."/>
            <person name="Li W."/>
            <person name="Guo W."/>
            <person name="Chen H."/>
            <person name="Zhou L."/>
            <person name="Ni X."/>
            <person name="Tian J."/>
            <person name="Zhou Y."/>
            <person name="Sheng Y."/>
            <person name="Liu T."/>
            <person name="Pan Y."/>
            <person name="Xia L."/>
            <person name="Li J."/>
            <person name="Zhao F."/>
            <person name="Cao W."/>
        </authorList>
    </citation>
    <scope>NUCLEOTIDE SEQUENCE</scope>
    <source>
        <strain evidence="1">Dsil-2018</strain>
    </source>
</reference>
<proteinExistence type="predicted"/>